<feature type="non-terminal residue" evidence="2">
    <location>
        <position position="1"/>
    </location>
</feature>
<dbReference type="EMBL" id="QXGC01005332">
    <property type="protein sequence ID" value="KAE9165683.1"/>
    <property type="molecule type" value="Genomic_DNA"/>
</dbReference>
<evidence type="ECO:0000313" key="3">
    <source>
        <dbReference type="Proteomes" id="UP000476176"/>
    </source>
</evidence>
<dbReference type="Proteomes" id="UP000476176">
    <property type="component" value="Unassembled WGS sequence"/>
</dbReference>
<evidence type="ECO:0000313" key="2">
    <source>
        <dbReference type="EMBL" id="KAE9165683.1"/>
    </source>
</evidence>
<feature type="region of interest" description="Disordered" evidence="1">
    <location>
        <begin position="1"/>
        <end position="50"/>
    </location>
</feature>
<feature type="compositionally biased region" description="Basic residues" evidence="1">
    <location>
        <begin position="37"/>
        <end position="50"/>
    </location>
</feature>
<evidence type="ECO:0000256" key="1">
    <source>
        <dbReference type="SAM" id="MobiDB-lite"/>
    </source>
</evidence>
<sequence length="50" mass="5685">NSGVQSVREESNPEADESNKKAAEQQSQGRRGILVSFKKRARAKWKKKNK</sequence>
<name>A0A6G0MFL4_9STRA</name>
<dbReference type="AlphaFoldDB" id="A0A6G0MFL4"/>
<feature type="compositionally biased region" description="Basic and acidic residues" evidence="1">
    <location>
        <begin position="7"/>
        <end position="23"/>
    </location>
</feature>
<reference evidence="2 3" key="1">
    <citation type="submission" date="2018-09" db="EMBL/GenBank/DDBJ databases">
        <title>Genomic investigation of the strawberry pathogen Phytophthora fragariae indicates pathogenicity is determined by transcriptional variation in three key races.</title>
        <authorList>
            <person name="Adams T.M."/>
            <person name="Armitage A.D."/>
            <person name="Sobczyk M.K."/>
            <person name="Bates H.J."/>
            <person name="Dunwell J.M."/>
            <person name="Nellist C.F."/>
            <person name="Harrison R.J."/>
        </authorList>
    </citation>
    <scope>NUCLEOTIDE SEQUENCE [LARGE SCALE GENOMIC DNA]</scope>
    <source>
        <strain evidence="2 3">BC-23</strain>
    </source>
</reference>
<gene>
    <name evidence="2" type="ORF">PF004_g29417</name>
</gene>
<protein>
    <submittedName>
        <fullName evidence="2">Uncharacterized protein</fullName>
    </submittedName>
</protein>
<proteinExistence type="predicted"/>
<comment type="caution">
    <text evidence="2">The sequence shown here is derived from an EMBL/GenBank/DDBJ whole genome shotgun (WGS) entry which is preliminary data.</text>
</comment>
<organism evidence="2 3">
    <name type="scientific">Phytophthora fragariae</name>
    <dbReference type="NCBI Taxonomy" id="53985"/>
    <lineage>
        <taxon>Eukaryota</taxon>
        <taxon>Sar</taxon>
        <taxon>Stramenopiles</taxon>
        <taxon>Oomycota</taxon>
        <taxon>Peronosporomycetes</taxon>
        <taxon>Peronosporales</taxon>
        <taxon>Peronosporaceae</taxon>
        <taxon>Phytophthora</taxon>
    </lineage>
</organism>
<accession>A0A6G0MFL4</accession>